<sequence length="450" mass="52425">MARSPSKSKCKILSLIQPKLFQANNGIMPTIDGKFNKIRRSMHIKSKCGGERRQDLWFPKTDAVNPDKSVIYSAIFNGRRSRFRKLQKSTESEISRRNKSMLNKYDNYKDSYIGNPDEKMTNDFSQESLKRSLEKVNSFMQNHDCSSPIGPANIKKSAIVQRSKTKELSNHVPKRSQIKVRSVLDRWKHQDKLTSQGSVSDISPANAYNLRSSMSKSIRDEKIASQKGSTIAYKDTMDRYLQEQSADLYRDISSKTYETPSMFDPYPNKNPSTLDKYFRLDLGKKHLNILASKNHKRENSLNNLNRIELPKDPSLAEPIFDKSSPEKSDEVEWKKDQIVHKYKTKLAHEKLMKKTQQKAKINIKGKTDLKKNIYKEPDSPTLSTVHKNLIEEQKRLEEADTWNQQRRKRKKNPLIDLTEKLDKVLKEPFKKDKAWIRFNDHYKVANQYHG</sequence>
<organism evidence="1 2">
    <name type="scientific">Euplotes crassus</name>
    <dbReference type="NCBI Taxonomy" id="5936"/>
    <lineage>
        <taxon>Eukaryota</taxon>
        <taxon>Sar</taxon>
        <taxon>Alveolata</taxon>
        <taxon>Ciliophora</taxon>
        <taxon>Intramacronucleata</taxon>
        <taxon>Spirotrichea</taxon>
        <taxon>Hypotrichia</taxon>
        <taxon>Euplotida</taxon>
        <taxon>Euplotidae</taxon>
        <taxon>Moneuplotes</taxon>
    </lineage>
</organism>
<gene>
    <name evidence="1" type="ORF">ECRASSUSDP1_LOCUS6347</name>
</gene>
<protein>
    <submittedName>
        <fullName evidence="1">Uncharacterized protein</fullName>
    </submittedName>
</protein>
<proteinExistence type="predicted"/>
<comment type="caution">
    <text evidence="1">The sequence shown here is derived from an EMBL/GenBank/DDBJ whole genome shotgun (WGS) entry which is preliminary data.</text>
</comment>
<keyword evidence="2" id="KW-1185">Reference proteome</keyword>
<name>A0AAD1XAS2_EUPCR</name>
<dbReference type="AlphaFoldDB" id="A0AAD1XAS2"/>
<dbReference type="EMBL" id="CAMPGE010006152">
    <property type="protein sequence ID" value="CAI2364997.1"/>
    <property type="molecule type" value="Genomic_DNA"/>
</dbReference>
<evidence type="ECO:0000313" key="2">
    <source>
        <dbReference type="Proteomes" id="UP001295684"/>
    </source>
</evidence>
<dbReference type="Proteomes" id="UP001295684">
    <property type="component" value="Unassembled WGS sequence"/>
</dbReference>
<reference evidence="1" key="1">
    <citation type="submission" date="2023-07" db="EMBL/GenBank/DDBJ databases">
        <authorList>
            <consortium name="AG Swart"/>
            <person name="Singh M."/>
            <person name="Singh A."/>
            <person name="Seah K."/>
            <person name="Emmerich C."/>
        </authorList>
    </citation>
    <scope>NUCLEOTIDE SEQUENCE</scope>
    <source>
        <strain evidence="1">DP1</strain>
    </source>
</reference>
<evidence type="ECO:0000313" key="1">
    <source>
        <dbReference type="EMBL" id="CAI2364997.1"/>
    </source>
</evidence>
<accession>A0AAD1XAS2</accession>